<accession>A0A9W8YYC2</accession>
<sequence length="516" mass="57707">MAATIMLFRSASPHHFALFAACVLIFVASVHFWDLIPDQERLTVTGTHGDGRLIHPFGHQEPLGEAKQCGTAFVHLKDLGLSKNIKYSKRCIRPVFPDDADRDIITNVSAQLITNTTIVNLDNVCSTGLDSLPCEPLELPVPKPDPESLGQYTHLLFGIATSFQRLRDSKQSFGHWLANSGATLVCMIVDEPKELLSVDFADLEAEYAVSGMKLKLVERQDMRHTPEQSHMMLIRNLLSYSAGIPTQIHWIGILDDDTFFPSLHALSTELARHDHTRSRYLGALTEDSNALQQGILAAWGGAGIFLSLALANEIEPHLEGCLSDRGGDMLIMECIHAHSHARLTTVEGLWQMDFMGDTAGIYESGRRTLSMHHWKSWHWLPVQEMAMVTHICGECFLERFIFPVPEDESPSGNGEVKSLSRTNGATVLNVGYSINLYSDGLPDLSRIEQTWDGIDAWKEYEWSVGPLRPRLAKQKKKTWWLKTAFHGSKGELTQIYLHEGGEEGKNDEIIELIFAL</sequence>
<keyword evidence="2" id="KW-1185">Reference proteome</keyword>
<dbReference type="AlphaFoldDB" id="A0A9W8YYC2"/>
<dbReference type="EMBL" id="JAPEVB010000002">
    <property type="protein sequence ID" value="KAJ4394103.1"/>
    <property type="molecule type" value="Genomic_DNA"/>
</dbReference>
<dbReference type="Gene3D" id="3.90.550.50">
    <property type="match status" value="1"/>
</dbReference>
<gene>
    <name evidence="1" type="ORF">N0V93_003320</name>
</gene>
<evidence type="ECO:0008006" key="3">
    <source>
        <dbReference type="Google" id="ProtNLM"/>
    </source>
</evidence>
<dbReference type="PANTHER" id="PTHR10811">
    <property type="entry name" value="FRINGE-RELATED"/>
    <property type="match status" value="1"/>
</dbReference>
<name>A0A9W8YYC2_9PEZI</name>
<comment type="caution">
    <text evidence="1">The sequence shown here is derived from an EMBL/GenBank/DDBJ whole genome shotgun (WGS) entry which is preliminary data.</text>
</comment>
<dbReference type="OrthoDB" id="414175at2759"/>
<evidence type="ECO:0000313" key="1">
    <source>
        <dbReference type="EMBL" id="KAJ4394103.1"/>
    </source>
</evidence>
<protein>
    <recommendedName>
        <fullName evidence="3">Glycosyltransferase family 31 protein</fullName>
    </recommendedName>
</protein>
<dbReference type="Proteomes" id="UP001140453">
    <property type="component" value="Unassembled WGS sequence"/>
</dbReference>
<organism evidence="1 2">
    <name type="scientific">Gnomoniopsis smithogilvyi</name>
    <dbReference type="NCBI Taxonomy" id="1191159"/>
    <lineage>
        <taxon>Eukaryota</taxon>
        <taxon>Fungi</taxon>
        <taxon>Dikarya</taxon>
        <taxon>Ascomycota</taxon>
        <taxon>Pezizomycotina</taxon>
        <taxon>Sordariomycetes</taxon>
        <taxon>Sordariomycetidae</taxon>
        <taxon>Diaporthales</taxon>
        <taxon>Gnomoniaceae</taxon>
        <taxon>Gnomoniopsis</taxon>
    </lineage>
</organism>
<proteinExistence type="predicted"/>
<dbReference type="Pfam" id="PF04646">
    <property type="entry name" value="DUF604"/>
    <property type="match status" value="1"/>
</dbReference>
<dbReference type="InterPro" id="IPR006740">
    <property type="entry name" value="DUF604"/>
</dbReference>
<evidence type="ECO:0000313" key="2">
    <source>
        <dbReference type="Proteomes" id="UP001140453"/>
    </source>
</evidence>
<reference evidence="1" key="1">
    <citation type="submission" date="2022-10" db="EMBL/GenBank/DDBJ databases">
        <title>Tapping the CABI collections for fungal endophytes: first genome assemblies for Collariella, Neodidymelliopsis, Ascochyta clinopodiicola, Didymella pomorum, Didymosphaeria variabile, Neocosmospora piperis and Neocucurbitaria cava.</title>
        <authorList>
            <person name="Hill R."/>
        </authorList>
    </citation>
    <scope>NUCLEOTIDE SEQUENCE</scope>
    <source>
        <strain evidence="1">IMI 355082</strain>
    </source>
</reference>